<evidence type="ECO:0000259" key="1">
    <source>
        <dbReference type="PROSITE" id="PS50943"/>
    </source>
</evidence>
<dbReference type="OrthoDB" id="6466423at2"/>
<gene>
    <name evidence="2" type="ORF">J7T18_05085</name>
    <name evidence="3" type="ORF">NLX89_11820</name>
</gene>
<dbReference type="KEGG" id="prq:CYG50_07185"/>
<proteinExistence type="predicted"/>
<evidence type="ECO:0000313" key="2">
    <source>
        <dbReference type="EMBL" id="MBQ0267678.1"/>
    </source>
</evidence>
<sequence>MNKNNVGNAVLGELIKQKRIEHQITTKEMAELISIPEKSYIKYEDGTLSIFIEHLMVLSKILNIDIKTFFDTYVNAQSCV</sequence>
<reference evidence="2" key="1">
    <citation type="submission" date="2021-03" db="EMBL/GenBank/DDBJ databases">
        <authorList>
            <person name="Stanton E."/>
        </authorList>
    </citation>
    <scope>NUCLEOTIDE SEQUENCE</scope>
    <source>
        <strain evidence="2">2020EL-00113</strain>
    </source>
</reference>
<feature type="domain" description="HTH cro/C1-type" evidence="1">
    <location>
        <begin position="15"/>
        <end position="69"/>
    </location>
</feature>
<dbReference type="InterPro" id="IPR001387">
    <property type="entry name" value="Cro/C1-type_HTH"/>
</dbReference>
<dbReference type="Proteomes" id="UP001252207">
    <property type="component" value="Unassembled WGS sequence"/>
</dbReference>
<name>A0A345LUM4_9GAMM</name>
<dbReference type="Proteomes" id="UP000674270">
    <property type="component" value="Unassembled WGS sequence"/>
</dbReference>
<dbReference type="CDD" id="cd00093">
    <property type="entry name" value="HTH_XRE"/>
    <property type="match status" value="1"/>
</dbReference>
<dbReference type="Gene3D" id="1.10.260.40">
    <property type="entry name" value="lambda repressor-like DNA-binding domains"/>
    <property type="match status" value="1"/>
</dbReference>
<protein>
    <submittedName>
        <fullName evidence="3">Helix-turn-helix domain-containing protein</fullName>
    </submittedName>
    <submittedName>
        <fullName evidence="2">Helix-turn-helix transcriptional regulator</fullName>
    </submittedName>
</protein>
<dbReference type="AlphaFoldDB" id="A0A345LUM4"/>
<dbReference type="SUPFAM" id="SSF47413">
    <property type="entry name" value="lambda repressor-like DNA-binding domains"/>
    <property type="match status" value="1"/>
</dbReference>
<comment type="caution">
    <text evidence="2">The sequence shown here is derived from an EMBL/GenBank/DDBJ whole genome shotgun (WGS) entry which is preliminary data.</text>
</comment>
<dbReference type="EMBL" id="JAGKLY010000001">
    <property type="protein sequence ID" value="MBQ0267678.1"/>
    <property type="molecule type" value="Genomic_DNA"/>
</dbReference>
<accession>A0A345LUM4</accession>
<dbReference type="EMBL" id="JANAVW010000001">
    <property type="protein sequence ID" value="MDT0134032.1"/>
    <property type="molecule type" value="Genomic_DNA"/>
</dbReference>
<evidence type="ECO:0000313" key="3">
    <source>
        <dbReference type="EMBL" id="MDT0134032.1"/>
    </source>
</evidence>
<dbReference type="PROSITE" id="PS50943">
    <property type="entry name" value="HTH_CROC1"/>
    <property type="match status" value="1"/>
</dbReference>
<dbReference type="SMART" id="SM00530">
    <property type="entry name" value="HTH_XRE"/>
    <property type="match status" value="1"/>
</dbReference>
<dbReference type="InterPro" id="IPR010982">
    <property type="entry name" value="Lambda_DNA-bd_dom_sf"/>
</dbReference>
<evidence type="ECO:0000313" key="5">
    <source>
        <dbReference type="Proteomes" id="UP001252207"/>
    </source>
</evidence>
<reference evidence="3 5" key="2">
    <citation type="submission" date="2022-06" db="EMBL/GenBank/DDBJ databases">
        <title>Chromosome and plasmid sequencings of Enterobacteriales species co-exiting double carbapenemases.</title>
        <authorList>
            <person name="Fu Y."/>
        </authorList>
    </citation>
    <scope>NUCLEOTIDE SEQUENCE [LARGE SCALE GENOMIC DNA]</scope>
    <source>
        <strain evidence="3 5">21030615019</strain>
    </source>
</reference>
<evidence type="ECO:0000313" key="4">
    <source>
        <dbReference type="Proteomes" id="UP000674270"/>
    </source>
</evidence>
<dbReference type="Pfam" id="PF13443">
    <property type="entry name" value="HTH_26"/>
    <property type="match status" value="1"/>
</dbReference>
<dbReference type="GeneID" id="89490439"/>
<dbReference type="RefSeq" id="WP_102139669.1">
    <property type="nucleotide sequence ID" value="NZ_CP031123.2"/>
</dbReference>
<keyword evidence="5" id="KW-1185">Reference proteome</keyword>
<dbReference type="GO" id="GO:0003677">
    <property type="term" value="F:DNA binding"/>
    <property type="evidence" value="ECO:0007669"/>
    <property type="project" value="InterPro"/>
</dbReference>
<organism evidence="2 4">
    <name type="scientific">Providencia huaxiensis</name>
    <dbReference type="NCBI Taxonomy" id="2027290"/>
    <lineage>
        <taxon>Bacteria</taxon>
        <taxon>Pseudomonadati</taxon>
        <taxon>Pseudomonadota</taxon>
        <taxon>Gammaproteobacteria</taxon>
        <taxon>Enterobacterales</taxon>
        <taxon>Morganellaceae</taxon>
        <taxon>Providencia</taxon>
    </lineage>
</organism>